<protein>
    <submittedName>
        <fullName evidence="1">Uncharacterized protein</fullName>
    </submittedName>
</protein>
<evidence type="ECO:0000313" key="1">
    <source>
        <dbReference type="EMBL" id="ROL51456.1"/>
    </source>
</evidence>
<accession>A0A3N0YYT8</accession>
<gene>
    <name evidence="1" type="ORF">DPX16_3145</name>
</gene>
<dbReference type="AlphaFoldDB" id="A0A3N0YYT8"/>
<dbReference type="Proteomes" id="UP000281406">
    <property type="component" value="Unassembled WGS sequence"/>
</dbReference>
<name>A0A3N0YYT8_ANAGA</name>
<reference evidence="1 2" key="1">
    <citation type="submission" date="2018-10" db="EMBL/GenBank/DDBJ databases">
        <title>Genome assembly for a Yunnan-Guizhou Plateau 3E fish, Anabarilius grahami (Regan), and its evolutionary and genetic applications.</title>
        <authorList>
            <person name="Jiang W."/>
        </authorList>
    </citation>
    <scope>NUCLEOTIDE SEQUENCE [LARGE SCALE GENOMIC DNA]</scope>
    <source>
        <strain evidence="1">AG-KIZ</strain>
        <tissue evidence="1">Muscle</tissue>
    </source>
</reference>
<evidence type="ECO:0000313" key="2">
    <source>
        <dbReference type="Proteomes" id="UP000281406"/>
    </source>
</evidence>
<proteinExistence type="predicted"/>
<keyword evidence="2" id="KW-1185">Reference proteome</keyword>
<organism evidence="1 2">
    <name type="scientific">Anabarilius grahami</name>
    <name type="common">Kanglang fish</name>
    <name type="synonym">Barilius grahami</name>
    <dbReference type="NCBI Taxonomy" id="495550"/>
    <lineage>
        <taxon>Eukaryota</taxon>
        <taxon>Metazoa</taxon>
        <taxon>Chordata</taxon>
        <taxon>Craniata</taxon>
        <taxon>Vertebrata</taxon>
        <taxon>Euteleostomi</taxon>
        <taxon>Actinopterygii</taxon>
        <taxon>Neopterygii</taxon>
        <taxon>Teleostei</taxon>
        <taxon>Ostariophysi</taxon>
        <taxon>Cypriniformes</taxon>
        <taxon>Xenocyprididae</taxon>
        <taxon>Xenocypridinae</taxon>
        <taxon>Xenocypridinae incertae sedis</taxon>
        <taxon>Anabarilius</taxon>
    </lineage>
</organism>
<comment type="caution">
    <text evidence="1">The sequence shown here is derived from an EMBL/GenBank/DDBJ whole genome shotgun (WGS) entry which is preliminary data.</text>
</comment>
<dbReference type="EMBL" id="RJVU01018580">
    <property type="protein sequence ID" value="ROL51456.1"/>
    <property type="molecule type" value="Genomic_DNA"/>
</dbReference>
<sequence length="69" mass="7681">MATLQESNLLRVGHLLNISPTISHCCQSNRSRPIRKPNQCRTADAIYTSCGSGKQSQITAPRERNVRQS</sequence>